<keyword evidence="3" id="KW-1185">Reference proteome</keyword>
<dbReference type="RefSeq" id="WP_091791801.1">
    <property type="nucleotide sequence ID" value="NZ_FNAF01000006.1"/>
</dbReference>
<organism evidence="2 3">
    <name type="scientific">Peptococcus niger</name>
    <dbReference type="NCBI Taxonomy" id="2741"/>
    <lineage>
        <taxon>Bacteria</taxon>
        <taxon>Bacillati</taxon>
        <taxon>Bacillota</taxon>
        <taxon>Clostridia</taxon>
        <taxon>Eubacteriales</taxon>
        <taxon>Peptococcaceae</taxon>
        <taxon>Peptococcus</taxon>
    </lineage>
</organism>
<evidence type="ECO:0000259" key="1">
    <source>
        <dbReference type="PROSITE" id="PS51186"/>
    </source>
</evidence>
<dbReference type="Gene3D" id="3.40.630.30">
    <property type="match status" value="1"/>
</dbReference>
<proteinExistence type="predicted"/>
<dbReference type="Proteomes" id="UP000198995">
    <property type="component" value="Unassembled WGS sequence"/>
</dbReference>
<accession>A0A1G6WZM0</accession>
<dbReference type="AlphaFoldDB" id="A0A1G6WZM0"/>
<name>A0A1G6WZM0_PEPNI</name>
<dbReference type="OrthoDB" id="9127144at2"/>
<dbReference type="Pfam" id="PF13508">
    <property type="entry name" value="Acetyltransf_7"/>
    <property type="match status" value="1"/>
</dbReference>
<dbReference type="InterPro" id="IPR000182">
    <property type="entry name" value="GNAT_dom"/>
</dbReference>
<protein>
    <recommendedName>
        <fullName evidence="1">N-acetyltransferase domain-containing protein</fullName>
    </recommendedName>
</protein>
<sequence length="186" mass="21412">MLPEWRKLILPEETFEALYRNHMQVDFPPAELKPLSRMLALQASGHYGVCTYGAVDDMQAYACFYADERAALLDYFAVVRGRRAQGWGSQALEALLQHHSLKTGLILECEDPDLSANVAEARLRRRRIHFYERLGFTDSGIRATIFGTPYWVLERGRVDDVRDALAYVYGQFVPDRVHYEANVFIH</sequence>
<evidence type="ECO:0000313" key="2">
    <source>
        <dbReference type="EMBL" id="SDD71291.1"/>
    </source>
</evidence>
<dbReference type="STRING" id="2741.SAMN04489866_10610"/>
<dbReference type="GO" id="GO:0016747">
    <property type="term" value="F:acyltransferase activity, transferring groups other than amino-acyl groups"/>
    <property type="evidence" value="ECO:0007669"/>
    <property type="project" value="InterPro"/>
</dbReference>
<evidence type="ECO:0000313" key="3">
    <source>
        <dbReference type="Proteomes" id="UP000198995"/>
    </source>
</evidence>
<dbReference type="SUPFAM" id="SSF55729">
    <property type="entry name" value="Acyl-CoA N-acyltransferases (Nat)"/>
    <property type="match status" value="1"/>
</dbReference>
<dbReference type="PROSITE" id="PS51186">
    <property type="entry name" value="GNAT"/>
    <property type="match status" value="1"/>
</dbReference>
<gene>
    <name evidence="2" type="ORF">SAMN04489866_10610</name>
</gene>
<dbReference type="InterPro" id="IPR016181">
    <property type="entry name" value="Acyl_CoA_acyltransferase"/>
</dbReference>
<reference evidence="2 3" key="1">
    <citation type="submission" date="2016-10" db="EMBL/GenBank/DDBJ databases">
        <authorList>
            <person name="de Groot N.N."/>
        </authorList>
    </citation>
    <scope>NUCLEOTIDE SEQUENCE [LARGE SCALE GENOMIC DNA]</scope>
    <source>
        <strain evidence="2 3">DSM 20475</strain>
    </source>
</reference>
<dbReference type="EMBL" id="FNAF01000006">
    <property type="protein sequence ID" value="SDD71291.1"/>
    <property type="molecule type" value="Genomic_DNA"/>
</dbReference>
<feature type="domain" description="N-acetyltransferase" evidence="1">
    <location>
        <begin position="3"/>
        <end position="174"/>
    </location>
</feature>